<reference evidence="2 3" key="1">
    <citation type="journal article" date="2007" name="PLoS Genet.">
        <title>Patterns and implications of gene gain and loss in the evolution of Prochlorococcus.</title>
        <authorList>
            <person name="Kettler G.C."/>
            <person name="Martiny A.C."/>
            <person name="Huang K."/>
            <person name="Zucker J."/>
            <person name="Coleman M.L."/>
            <person name="Rodrigue S."/>
            <person name="Chen F."/>
            <person name="Lapidus A."/>
            <person name="Ferriera S."/>
            <person name="Johnson J."/>
            <person name="Steglich C."/>
            <person name="Church G.M."/>
            <person name="Richardson P."/>
            <person name="Chisholm S.W."/>
        </authorList>
    </citation>
    <scope>NUCLEOTIDE SEQUENCE [LARGE SCALE GENOMIC DNA]</scope>
    <source>
        <strain evidence="2 3">MIT 9303</strain>
    </source>
</reference>
<keyword evidence="1" id="KW-0732">Signal</keyword>
<gene>
    <name evidence="2" type="ordered locus">P9303_04181</name>
</gene>
<dbReference type="HOGENOM" id="CLU_118481_0_0_3"/>
<evidence type="ECO:0008006" key="4">
    <source>
        <dbReference type="Google" id="ProtNLM"/>
    </source>
</evidence>
<evidence type="ECO:0000313" key="2">
    <source>
        <dbReference type="EMBL" id="ABM77170.1"/>
    </source>
</evidence>
<dbReference type="KEGG" id="pmf:P9303_04181"/>
<dbReference type="AlphaFoldDB" id="A2C6R0"/>
<feature type="chain" id="PRO_5002642617" description="Lipoprotein" evidence="1">
    <location>
        <begin position="25"/>
        <end position="157"/>
    </location>
</feature>
<evidence type="ECO:0000256" key="1">
    <source>
        <dbReference type="SAM" id="SignalP"/>
    </source>
</evidence>
<organism evidence="2 3">
    <name type="scientific">Prochlorococcus marinus (strain MIT 9303)</name>
    <dbReference type="NCBI Taxonomy" id="59922"/>
    <lineage>
        <taxon>Bacteria</taxon>
        <taxon>Bacillati</taxon>
        <taxon>Cyanobacteriota</taxon>
        <taxon>Cyanophyceae</taxon>
        <taxon>Synechococcales</taxon>
        <taxon>Prochlorococcaceae</taxon>
        <taxon>Prochlorococcus</taxon>
    </lineage>
</organism>
<accession>A2C6R0</accession>
<dbReference type="EMBL" id="CP000554">
    <property type="protein sequence ID" value="ABM77170.1"/>
    <property type="molecule type" value="Genomic_DNA"/>
</dbReference>
<protein>
    <recommendedName>
        <fullName evidence="4">Lipoprotein</fullName>
    </recommendedName>
</protein>
<dbReference type="Proteomes" id="UP000002274">
    <property type="component" value="Chromosome"/>
</dbReference>
<sequence>MNQSRFVVVGLVMASVLTPQSAIAKCEFLMPIGGDGNKIVKKRVERPKGLMGSAFGRTNWNTDFAVNQPYRNYKLFFTADSTDSASYPIQAFLKFSDGSNLQVVNESMRPPMGTGKMFGPIQAIPGKAVSQVNFKVGTAKDPGSTGFSYRISVQGCR</sequence>
<proteinExistence type="predicted"/>
<name>A2C6R0_PROM3</name>
<dbReference type="BioCyc" id="PMAR59922:G1G80-389-MONOMER"/>
<evidence type="ECO:0000313" key="3">
    <source>
        <dbReference type="Proteomes" id="UP000002274"/>
    </source>
</evidence>
<feature type="signal peptide" evidence="1">
    <location>
        <begin position="1"/>
        <end position="24"/>
    </location>
</feature>
<dbReference type="RefSeq" id="WP_011825095.1">
    <property type="nucleotide sequence ID" value="NC_008820.1"/>
</dbReference>